<dbReference type="Gene3D" id="3.40.50.720">
    <property type="entry name" value="NAD(P)-binding Rossmann-like Domain"/>
    <property type="match status" value="1"/>
</dbReference>
<dbReference type="STRING" id="94208.A0A2S4KTL4"/>
<protein>
    <submittedName>
        <fullName evidence="3">Very-long-chain 3-oxoacyl-CoA reductase</fullName>
    </submittedName>
</protein>
<dbReference type="SUPFAM" id="SSF51735">
    <property type="entry name" value="NAD(P)-binding Rossmann-fold domains"/>
    <property type="match status" value="1"/>
</dbReference>
<evidence type="ECO:0000256" key="2">
    <source>
        <dbReference type="ARBA" id="ARBA00023002"/>
    </source>
</evidence>
<evidence type="ECO:0000256" key="1">
    <source>
        <dbReference type="ARBA" id="ARBA00022857"/>
    </source>
</evidence>
<name>A0A2S4KTL4_9HYPO</name>
<dbReference type="Pfam" id="PF00106">
    <property type="entry name" value="adh_short"/>
    <property type="match status" value="1"/>
</dbReference>
<dbReference type="GO" id="GO:0030497">
    <property type="term" value="P:fatty acid elongation"/>
    <property type="evidence" value="ECO:0007669"/>
    <property type="project" value="TreeGrafter"/>
</dbReference>
<dbReference type="PANTHER" id="PTHR43086:SF2">
    <property type="entry name" value="HYDROXYSTEROID DEHYDROGENASE-LIKE PROTEIN 1"/>
    <property type="match status" value="1"/>
</dbReference>
<dbReference type="Proteomes" id="UP000237481">
    <property type="component" value="Unassembled WGS sequence"/>
</dbReference>
<gene>
    <name evidence="3" type="ORF">TPAR_06273</name>
</gene>
<dbReference type="PANTHER" id="PTHR43086">
    <property type="entry name" value="VERY-LONG-CHAIN 3-OXOOACYL-COA REDUCTASE"/>
    <property type="match status" value="1"/>
</dbReference>
<reference evidence="3 4" key="1">
    <citation type="submission" date="2018-01" db="EMBL/GenBank/DDBJ databases">
        <title>Harnessing the power of phylogenomics to disentangle the directionality and signatures of interkingdom host jumping in the parasitic fungal genus Tolypocladium.</title>
        <authorList>
            <person name="Quandt C.A."/>
            <person name="Patterson W."/>
            <person name="Spatafora J.W."/>
        </authorList>
    </citation>
    <scope>NUCLEOTIDE SEQUENCE [LARGE SCALE GENOMIC DNA]</scope>
    <source>
        <strain evidence="3 4">NRBC 100945</strain>
    </source>
</reference>
<sequence length="328" mass="35171">MTSLWIQALAVVGGTTLLYAAYTTFDFLALHFIKPSRPLNSYKRKGPDPTFALITGASAGIGLGVAQELVRQGFGVILLGHLADELAQAKQSLQTATPGAAVRILVMDAQTATPAEMAAAVQSLDGLHVSILVNNVGGCPVELPPMREVATYSCADADAVINMNARFMARLTALMLPLLNRKPARPGERSLIINSSSAGLCGLPWLTVYGATKAFNLAFSRGLARELEASPASSHVDCLAIVPGDVLSQGNSKGVAHGAPNWHEYGRCVVHTVDGAVRRKMRDVSPYWVHDIENRILPWLDEGTRTTEITKVIAKKKDAWDAYCGKVR</sequence>
<dbReference type="GO" id="GO:0016491">
    <property type="term" value="F:oxidoreductase activity"/>
    <property type="evidence" value="ECO:0007669"/>
    <property type="project" value="UniProtKB-KW"/>
</dbReference>
<comment type="caution">
    <text evidence="3">The sequence shown here is derived from an EMBL/GenBank/DDBJ whole genome shotgun (WGS) entry which is preliminary data.</text>
</comment>
<evidence type="ECO:0000313" key="3">
    <source>
        <dbReference type="EMBL" id="POR33528.1"/>
    </source>
</evidence>
<keyword evidence="1" id="KW-0521">NADP</keyword>
<dbReference type="GO" id="GO:0005783">
    <property type="term" value="C:endoplasmic reticulum"/>
    <property type="evidence" value="ECO:0007669"/>
    <property type="project" value="TreeGrafter"/>
</dbReference>
<dbReference type="PRINTS" id="PR00081">
    <property type="entry name" value="GDHRDH"/>
</dbReference>
<dbReference type="InterPro" id="IPR002347">
    <property type="entry name" value="SDR_fam"/>
</dbReference>
<dbReference type="InterPro" id="IPR036291">
    <property type="entry name" value="NAD(P)-bd_dom_sf"/>
</dbReference>
<organism evidence="3 4">
    <name type="scientific">Tolypocladium paradoxum</name>
    <dbReference type="NCBI Taxonomy" id="94208"/>
    <lineage>
        <taxon>Eukaryota</taxon>
        <taxon>Fungi</taxon>
        <taxon>Dikarya</taxon>
        <taxon>Ascomycota</taxon>
        <taxon>Pezizomycotina</taxon>
        <taxon>Sordariomycetes</taxon>
        <taxon>Hypocreomycetidae</taxon>
        <taxon>Hypocreales</taxon>
        <taxon>Ophiocordycipitaceae</taxon>
        <taxon>Tolypocladium</taxon>
    </lineage>
</organism>
<dbReference type="AlphaFoldDB" id="A0A2S4KTL4"/>
<proteinExistence type="predicted"/>
<accession>A0A2S4KTL4</accession>
<keyword evidence="2" id="KW-0560">Oxidoreductase</keyword>
<keyword evidence="4" id="KW-1185">Reference proteome</keyword>
<dbReference type="OrthoDB" id="47007at2759"/>
<dbReference type="EMBL" id="PKSG01000680">
    <property type="protein sequence ID" value="POR33528.1"/>
    <property type="molecule type" value="Genomic_DNA"/>
</dbReference>
<evidence type="ECO:0000313" key="4">
    <source>
        <dbReference type="Proteomes" id="UP000237481"/>
    </source>
</evidence>